<dbReference type="InterPro" id="IPR036388">
    <property type="entry name" value="WH-like_DNA-bd_sf"/>
</dbReference>
<keyword evidence="3" id="KW-0804">Transcription</keyword>
<keyword evidence="2" id="KW-0238">DNA-binding</keyword>
<dbReference type="CDD" id="cd00090">
    <property type="entry name" value="HTH_ARSR"/>
    <property type="match status" value="1"/>
</dbReference>
<comment type="caution">
    <text evidence="5">The sequence shown here is derived from an EMBL/GenBank/DDBJ whole genome shotgun (WGS) entry which is preliminary data.</text>
</comment>
<dbReference type="InterPro" id="IPR051081">
    <property type="entry name" value="HTH_MetalResp_TranReg"/>
</dbReference>
<protein>
    <submittedName>
        <fullName evidence="5">Metalloregulator ArsR/SmtB family transcription factor</fullName>
    </submittedName>
</protein>
<evidence type="ECO:0000256" key="2">
    <source>
        <dbReference type="ARBA" id="ARBA00023125"/>
    </source>
</evidence>
<evidence type="ECO:0000259" key="4">
    <source>
        <dbReference type="PROSITE" id="PS50987"/>
    </source>
</evidence>
<dbReference type="NCBIfam" id="NF033788">
    <property type="entry name" value="HTH_metalloreg"/>
    <property type="match status" value="1"/>
</dbReference>
<sequence>MSESERLRRKLDADLGGCCDADVENRLNELRALADDADKHAGTRSVFAVLGDETRNRLARVLAASDDRLCVCELEPLFSVSESALSHALSDLADAGLVTREKEGNWRYYETTERAERLLAAAEADA</sequence>
<dbReference type="GO" id="GO:0003677">
    <property type="term" value="F:DNA binding"/>
    <property type="evidence" value="ECO:0007669"/>
    <property type="project" value="UniProtKB-KW"/>
</dbReference>
<dbReference type="SMART" id="SM00418">
    <property type="entry name" value="HTH_ARSR"/>
    <property type="match status" value="1"/>
</dbReference>
<dbReference type="PANTHER" id="PTHR33154">
    <property type="entry name" value="TRANSCRIPTIONAL REGULATOR, ARSR FAMILY"/>
    <property type="match status" value="1"/>
</dbReference>
<dbReference type="GeneID" id="68572487"/>
<dbReference type="PRINTS" id="PR00778">
    <property type="entry name" value="HTHARSR"/>
</dbReference>
<reference evidence="5 6" key="1">
    <citation type="journal article" date="2019" name="Int. J. Syst. Evol. Microbiol.">
        <title>The Global Catalogue of Microorganisms (GCM) 10K type strain sequencing project: providing services to taxonomists for standard genome sequencing and annotation.</title>
        <authorList>
            <consortium name="The Broad Institute Genomics Platform"/>
            <consortium name="The Broad Institute Genome Sequencing Center for Infectious Disease"/>
            <person name="Wu L."/>
            <person name="Ma J."/>
        </authorList>
    </citation>
    <scope>NUCLEOTIDE SEQUENCE [LARGE SCALE GENOMIC DNA]</scope>
    <source>
        <strain evidence="5 6">JCM 16327</strain>
    </source>
</reference>
<dbReference type="EMBL" id="BAAADU010000002">
    <property type="protein sequence ID" value="GAA0645103.1"/>
    <property type="molecule type" value="Genomic_DNA"/>
</dbReference>
<proteinExistence type="predicted"/>
<dbReference type="Pfam" id="PF01022">
    <property type="entry name" value="HTH_5"/>
    <property type="match status" value="1"/>
</dbReference>
<evidence type="ECO:0000256" key="1">
    <source>
        <dbReference type="ARBA" id="ARBA00023015"/>
    </source>
</evidence>
<dbReference type="AlphaFoldDB" id="A0AAV3SZ38"/>
<evidence type="ECO:0000313" key="5">
    <source>
        <dbReference type="EMBL" id="GAA0645103.1"/>
    </source>
</evidence>
<organism evidence="5 6">
    <name type="scientific">Salarchaeum japonicum</name>
    <dbReference type="NCBI Taxonomy" id="555573"/>
    <lineage>
        <taxon>Archaea</taxon>
        <taxon>Methanobacteriati</taxon>
        <taxon>Methanobacteriota</taxon>
        <taxon>Stenosarchaea group</taxon>
        <taxon>Halobacteria</taxon>
        <taxon>Halobacteriales</taxon>
        <taxon>Halobacteriaceae</taxon>
    </lineage>
</organism>
<dbReference type="GO" id="GO:0003700">
    <property type="term" value="F:DNA-binding transcription factor activity"/>
    <property type="evidence" value="ECO:0007669"/>
    <property type="project" value="InterPro"/>
</dbReference>
<dbReference type="InterPro" id="IPR011991">
    <property type="entry name" value="ArsR-like_HTH"/>
</dbReference>
<accession>A0AAV3SZ38</accession>
<dbReference type="PANTHER" id="PTHR33154:SF33">
    <property type="entry name" value="TRANSCRIPTIONAL REPRESSOR SDPR"/>
    <property type="match status" value="1"/>
</dbReference>
<gene>
    <name evidence="5" type="ORF">GCM10009019_03980</name>
</gene>
<feature type="domain" description="HTH arsR-type" evidence="4">
    <location>
        <begin position="35"/>
        <end position="126"/>
    </location>
</feature>
<dbReference type="RefSeq" id="WP_227261884.1">
    <property type="nucleotide sequence ID" value="NZ_BAAADU010000002.1"/>
</dbReference>
<evidence type="ECO:0000256" key="3">
    <source>
        <dbReference type="ARBA" id="ARBA00023163"/>
    </source>
</evidence>
<dbReference type="PROSITE" id="PS50987">
    <property type="entry name" value="HTH_ARSR_2"/>
    <property type="match status" value="1"/>
</dbReference>
<dbReference type="Gene3D" id="1.10.10.10">
    <property type="entry name" value="Winged helix-like DNA-binding domain superfamily/Winged helix DNA-binding domain"/>
    <property type="match status" value="1"/>
</dbReference>
<keyword evidence="1" id="KW-0805">Transcription regulation</keyword>
<dbReference type="InterPro" id="IPR036390">
    <property type="entry name" value="WH_DNA-bd_sf"/>
</dbReference>
<evidence type="ECO:0000313" key="6">
    <source>
        <dbReference type="Proteomes" id="UP001500194"/>
    </source>
</evidence>
<keyword evidence="6" id="KW-1185">Reference proteome</keyword>
<name>A0AAV3SZ38_9EURY</name>
<dbReference type="InterPro" id="IPR001845">
    <property type="entry name" value="HTH_ArsR_DNA-bd_dom"/>
</dbReference>
<dbReference type="Proteomes" id="UP001500194">
    <property type="component" value="Unassembled WGS sequence"/>
</dbReference>
<dbReference type="SUPFAM" id="SSF46785">
    <property type="entry name" value="Winged helix' DNA-binding domain"/>
    <property type="match status" value="1"/>
</dbReference>